<accession>A0A3D8QSG7</accession>
<comment type="caution">
    <text evidence="2">The sequence shown here is derived from an EMBL/GenBank/DDBJ whole genome shotgun (WGS) entry which is preliminary data.</text>
</comment>
<gene>
    <name evidence="2" type="ORF">BP6252_10396</name>
</gene>
<evidence type="ECO:0000256" key="1">
    <source>
        <dbReference type="SAM" id="MobiDB-lite"/>
    </source>
</evidence>
<reference evidence="2 3" key="1">
    <citation type="journal article" date="2018" name="IMA Fungus">
        <title>IMA Genome-F 9: Draft genome sequence of Annulohypoxylon stygium, Aspergillus mulundensis, Berkeleyomyces basicola (syn. Thielaviopsis basicola), Ceratocystis smalleyi, two Cercospora beticola strains, Coleophoma cylindrospora, Fusarium fracticaudum, Phialophora cf. hyalina, and Morchella septimelata.</title>
        <authorList>
            <person name="Wingfield B.D."/>
            <person name="Bills G.F."/>
            <person name="Dong Y."/>
            <person name="Huang W."/>
            <person name="Nel W.J."/>
            <person name="Swalarsk-Parry B.S."/>
            <person name="Vaghefi N."/>
            <person name="Wilken P.M."/>
            <person name="An Z."/>
            <person name="de Beer Z.W."/>
            <person name="De Vos L."/>
            <person name="Chen L."/>
            <person name="Duong T.A."/>
            <person name="Gao Y."/>
            <person name="Hammerbacher A."/>
            <person name="Kikkert J.R."/>
            <person name="Li Y."/>
            <person name="Li H."/>
            <person name="Li K."/>
            <person name="Li Q."/>
            <person name="Liu X."/>
            <person name="Ma X."/>
            <person name="Naidoo K."/>
            <person name="Pethybridge S.J."/>
            <person name="Sun J."/>
            <person name="Steenkamp E.T."/>
            <person name="van der Nest M.A."/>
            <person name="van Wyk S."/>
            <person name="Wingfield M.J."/>
            <person name="Xiong C."/>
            <person name="Yue Q."/>
            <person name="Zhang X."/>
        </authorList>
    </citation>
    <scope>NUCLEOTIDE SEQUENCE [LARGE SCALE GENOMIC DNA]</scope>
    <source>
        <strain evidence="2 3">BP6252</strain>
    </source>
</reference>
<sequence>MQFSIPQLVPRPLNQPIHLTGAQACPLQQDLSPPTPHAQFQIPRTQGTDLLVDLAFGPRSNRPLEVRFAHVHEPSGFHPGPRQREGVGGDAQVAGRGAEGLGPAVEIRVLERAVDGGDGPEMILQFQVAAWIQGFEGGFEKCGGVGEERCYGAAVDEIKALRGRGPGGAVFEIGSGAEGAVCGNTMKEMRTSSFFL</sequence>
<keyword evidence="3" id="KW-1185">Reference proteome</keyword>
<feature type="region of interest" description="Disordered" evidence="1">
    <location>
        <begin position="73"/>
        <end position="97"/>
    </location>
</feature>
<dbReference type="EMBL" id="PDLM01000012">
    <property type="protein sequence ID" value="RDW64745.1"/>
    <property type="molecule type" value="Genomic_DNA"/>
</dbReference>
<protein>
    <submittedName>
        <fullName evidence="2">Uncharacterized protein</fullName>
    </submittedName>
</protein>
<proteinExistence type="predicted"/>
<evidence type="ECO:0000313" key="3">
    <source>
        <dbReference type="Proteomes" id="UP000256645"/>
    </source>
</evidence>
<organism evidence="2 3">
    <name type="scientific">Coleophoma cylindrospora</name>
    <dbReference type="NCBI Taxonomy" id="1849047"/>
    <lineage>
        <taxon>Eukaryota</taxon>
        <taxon>Fungi</taxon>
        <taxon>Dikarya</taxon>
        <taxon>Ascomycota</taxon>
        <taxon>Pezizomycotina</taxon>
        <taxon>Leotiomycetes</taxon>
        <taxon>Helotiales</taxon>
        <taxon>Dermateaceae</taxon>
        <taxon>Coleophoma</taxon>
    </lineage>
</organism>
<name>A0A3D8QSG7_9HELO</name>
<dbReference type="AlphaFoldDB" id="A0A3D8QSG7"/>
<evidence type="ECO:0000313" key="2">
    <source>
        <dbReference type="EMBL" id="RDW64745.1"/>
    </source>
</evidence>
<dbReference type="Proteomes" id="UP000256645">
    <property type="component" value="Unassembled WGS sequence"/>
</dbReference>